<gene>
    <name evidence="7" type="ORF">HMPREF9624_00437</name>
</gene>
<accession>G9WTS7</accession>
<organism evidence="7 8">
    <name type="scientific">Oribacterium asaccharolyticum ACB7</name>
    <dbReference type="NCBI Taxonomy" id="796944"/>
    <lineage>
        <taxon>Bacteria</taxon>
        <taxon>Bacillati</taxon>
        <taxon>Bacillota</taxon>
        <taxon>Clostridia</taxon>
        <taxon>Lachnospirales</taxon>
        <taxon>Lachnospiraceae</taxon>
        <taxon>Oribacterium</taxon>
    </lineage>
</organism>
<dbReference type="PATRIC" id="fig|796944.3.peg.1150"/>
<dbReference type="Pfam" id="PF04055">
    <property type="entry name" value="Radical_SAM"/>
    <property type="match status" value="1"/>
</dbReference>
<evidence type="ECO:0000256" key="5">
    <source>
        <dbReference type="ARBA" id="ARBA00023014"/>
    </source>
</evidence>
<evidence type="ECO:0000259" key="6">
    <source>
        <dbReference type="PROSITE" id="PS51918"/>
    </source>
</evidence>
<proteinExistence type="predicted"/>
<keyword evidence="8" id="KW-1185">Reference proteome</keyword>
<dbReference type="HOGENOM" id="CLU_044464_0_0_9"/>
<feature type="domain" description="Radical SAM core" evidence="6">
    <location>
        <begin position="11"/>
        <end position="238"/>
    </location>
</feature>
<keyword evidence="2" id="KW-0949">S-adenosyl-L-methionine</keyword>
<keyword evidence="3" id="KW-0479">Metal-binding</keyword>
<evidence type="ECO:0000256" key="2">
    <source>
        <dbReference type="ARBA" id="ARBA00022691"/>
    </source>
</evidence>
<dbReference type="PANTHER" id="PTHR43409:SF4">
    <property type="entry name" value="RADICAL SAM SUPERFAMILY PROTEIN"/>
    <property type="match status" value="1"/>
</dbReference>
<dbReference type="SFLD" id="SFLDG01082">
    <property type="entry name" value="B12-binding_domain_containing"/>
    <property type="match status" value="1"/>
</dbReference>
<dbReference type="SUPFAM" id="SSF102114">
    <property type="entry name" value="Radical SAM enzymes"/>
    <property type="match status" value="1"/>
</dbReference>
<evidence type="ECO:0000313" key="8">
    <source>
        <dbReference type="Proteomes" id="UP000003527"/>
    </source>
</evidence>
<dbReference type="AlphaFoldDB" id="G9WTS7"/>
<comment type="caution">
    <text evidence="7">The sequence shown here is derived from an EMBL/GenBank/DDBJ whole genome shotgun (WGS) entry which is preliminary data.</text>
</comment>
<dbReference type="GO" id="GO:0003824">
    <property type="term" value="F:catalytic activity"/>
    <property type="evidence" value="ECO:0007669"/>
    <property type="project" value="InterPro"/>
</dbReference>
<evidence type="ECO:0000256" key="1">
    <source>
        <dbReference type="ARBA" id="ARBA00001966"/>
    </source>
</evidence>
<dbReference type="InterPro" id="IPR051198">
    <property type="entry name" value="BchE-like"/>
</dbReference>
<dbReference type="InterPro" id="IPR007197">
    <property type="entry name" value="rSAM"/>
</dbReference>
<evidence type="ECO:0000313" key="7">
    <source>
        <dbReference type="EMBL" id="EHL12130.1"/>
    </source>
</evidence>
<dbReference type="GO" id="GO:0051536">
    <property type="term" value="F:iron-sulfur cluster binding"/>
    <property type="evidence" value="ECO:0007669"/>
    <property type="project" value="UniProtKB-KW"/>
</dbReference>
<dbReference type="SFLD" id="SFLDG01095">
    <property type="entry name" value="Uncharacterised_Radical_SAM_Su"/>
    <property type="match status" value="1"/>
</dbReference>
<sequence length="308" mass="35324">MDYEGRICRSPMEKSSYMLPVTVGCPYNGCHFCNLFRDLHYRELPFSQIEEELQRVQNAGGKPKKIFLGDGCAFGLKTEQLLKILDLIHRYFPECDTINSDATITSIRMKTDEELRALSNNGYKHLYIGIESGLSDVLSFMHKEHDVAEAEREIARIKNAGMIYDAHIMSGVAGKGRGIENAEALAAFLNRTKPEFVVNFSMFISSDTPLYQDIVKGCFHPATELENLKEDRRLVELLATDGTELFYESFHDCIRKRVWGNLAKDREKMLIQLDKWIEEFEKKESIYATDFSYKGCPAQTMLDLEKIL</sequence>
<dbReference type="InterPro" id="IPR006638">
    <property type="entry name" value="Elp3/MiaA/NifB-like_rSAM"/>
</dbReference>
<dbReference type="EMBL" id="AFZD01000016">
    <property type="protein sequence ID" value="EHL12130.1"/>
    <property type="molecule type" value="Genomic_DNA"/>
</dbReference>
<reference evidence="7 8" key="1">
    <citation type="submission" date="2011-08" db="EMBL/GenBank/DDBJ databases">
        <title>The Genome Sequence of Oribacterium sp. ACB7.</title>
        <authorList>
            <consortium name="The Broad Institute Genome Sequencing Platform"/>
            <person name="Earl A."/>
            <person name="Ward D."/>
            <person name="Feldgarden M."/>
            <person name="Gevers D."/>
            <person name="Sizova M."/>
            <person name="Hazen A."/>
            <person name="Epstein S."/>
            <person name="Young S.K."/>
            <person name="Zeng Q."/>
            <person name="Gargeya S."/>
            <person name="Fitzgerald M."/>
            <person name="Haas B."/>
            <person name="Abouelleil A."/>
            <person name="Alvarado L."/>
            <person name="Arachchi H.M."/>
            <person name="Berlin A."/>
            <person name="Brown A."/>
            <person name="Chapman S.B."/>
            <person name="Chen Z."/>
            <person name="Dunbar C."/>
            <person name="Freedman E."/>
            <person name="Gearin G."/>
            <person name="Gellesch M."/>
            <person name="Goldberg J."/>
            <person name="Griggs A."/>
            <person name="Gujja S."/>
            <person name="Heiman D."/>
            <person name="Howarth C."/>
            <person name="Larson L."/>
            <person name="Lui A."/>
            <person name="MacDonald P.J.P."/>
            <person name="Montmayeur A."/>
            <person name="Murphy C."/>
            <person name="Neiman D."/>
            <person name="Pearson M."/>
            <person name="Priest M."/>
            <person name="Roberts A."/>
            <person name="Saif S."/>
            <person name="Shea T."/>
            <person name="Shenoy N."/>
            <person name="Sisk P."/>
            <person name="Stolte C."/>
            <person name="Sykes S."/>
            <person name="Wortman J."/>
            <person name="Nusbaum C."/>
            <person name="Birren B."/>
        </authorList>
    </citation>
    <scope>NUCLEOTIDE SEQUENCE [LARGE SCALE GENOMIC DNA]</scope>
    <source>
        <strain evidence="7 8">ACB7</strain>
    </source>
</reference>
<keyword evidence="4" id="KW-0408">Iron</keyword>
<protein>
    <recommendedName>
        <fullName evidence="6">Radical SAM core domain-containing protein</fullName>
    </recommendedName>
</protein>
<dbReference type="SMART" id="SM00729">
    <property type="entry name" value="Elp3"/>
    <property type="match status" value="1"/>
</dbReference>
<dbReference type="InterPro" id="IPR023404">
    <property type="entry name" value="rSAM_horseshoe"/>
</dbReference>
<keyword evidence="5" id="KW-0411">Iron-sulfur</keyword>
<dbReference type="SFLD" id="SFLDS00029">
    <property type="entry name" value="Radical_SAM"/>
    <property type="match status" value="1"/>
</dbReference>
<dbReference type="PROSITE" id="PS51257">
    <property type="entry name" value="PROKAR_LIPOPROTEIN"/>
    <property type="match status" value="1"/>
</dbReference>
<dbReference type="InterPro" id="IPR058240">
    <property type="entry name" value="rSAM_sf"/>
</dbReference>
<evidence type="ECO:0000256" key="4">
    <source>
        <dbReference type="ARBA" id="ARBA00023004"/>
    </source>
</evidence>
<dbReference type="Proteomes" id="UP000003527">
    <property type="component" value="Unassembled WGS sequence"/>
</dbReference>
<dbReference type="Gene3D" id="3.80.30.20">
    <property type="entry name" value="tm_1862 like domain"/>
    <property type="match status" value="1"/>
</dbReference>
<comment type="cofactor">
    <cofactor evidence="1">
        <name>[4Fe-4S] cluster</name>
        <dbReference type="ChEBI" id="CHEBI:49883"/>
    </cofactor>
</comment>
<evidence type="ECO:0000256" key="3">
    <source>
        <dbReference type="ARBA" id="ARBA00022723"/>
    </source>
</evidence>
<dbReference type="PANTHER" id="PTHR43409">
    <property type="entry name" value="ANAEROBIC MAGNESIUM-PROTOPORPHYRIN IX MONOMETHYL ESTER CYCLASE-RELATED"/>
    <property type="match status" value="1"/>
</dbReference>
<name>G9WTS7_9FIRM</name>
<dbReference type="RefSeq" id="WP_009536340.1">
    <property type="nucleotide sequence ID" value="NZ_JH414504.1"/>
</dbReference>
<dbReference type="PROSITE" id="PS51918">
    <property type="entry name" value="RADICAL_SAM"/>
    <property type="match status" value="1"/>
</dbReference>
<dbReference type="CDD" id="cd01335">
    <property type="entry name" value="Radical_SAM"/>
    <property type="match status" value="1"/>
</dbReference>
<dbReference type="GO" id="GO:0046872">
    <property type="term" value="F:metal ion binding"/>
    <property type="evidence" value="ECO:0007669"/>
    <property type="project" value="UniProtKB-KW"/>
</dbReference>